<accession>A0A9P0QTP3</accession>
<dbReference type="Proteomes" id="UP000837801">
    <property type="component" value="Unassembled WGS sequence"/>
</dbReference>
<evidence type="ECO:0000256" key="2">
    <source>
        <dbReference type="PROSITE-ProRule" id="PRU00176"/>
    </source>
</evidence>
<organism evidence="4 5">
    <name type="scientific">[Candida] railenensis</name>
    <dbReference type="NCBI Taxonomy" id="45579"/>
    <lineage>
        <taxon>Eukaryota</taxon>
        <taxon>Fungi</taxon>
        <taxon>Dikarya</taxon>
        <taxon>Ascomycota</taxon>
        <taxon>Saccharomycotina</taxon>
        <taxon>Pichiomycetes</taxon>
        <taxon>Debaryomycetaceae</taxon>
        <taxon>Kurtzmaniella</taxon>
    </lineage>
</organism>
<dbReference type="GO" id="GO:0071013">
    <property type="term" value="C:catalytic step 2 spliceosome"/>
    <property type="evidence" value="ECO:0007669"/>
    <property type="project" value="TreeGrafter"/>
</dbReference>
<dbReference type="AlphaFoldDB" id="A0A9P0QTP3"/>
<keyword evidence="5" id="KW-1185">Reference proteome</keyword>
<dbReference type="GO" id="GO:0005686">
    <property type="term" value="C:U2 snRNP"/>
    <property type="evidence" value="ECO:0007669"/>
    <property type="project" value="TreeGrafter"/>
</dbReference>
<protein>
    <recommendedName>
        <fullName evidence="3">RRM domain-containing protein</fullName>
    </recommendedName>
</protein>
<reference evidence="4" key="1">
    <citation type="submission" date="2022-03" db="EMBL/GenBank/DDBJ databases">
        <authorList>
            <person name="Legras J.-L."/>
            <person name="Devillers H."/>
            <person name="Grondin C."/>
        </authorList>
    </citation>
    <scope>NUCLEOTIDE SEQUENCE</scope>
    <source>
        <strain evidence="4">CLIB 1423</strain>
    </source>
</reference>
<dbReference type="SMART" id="SM00360">
    <property type="entry name" value="RRM"/>
    <property type="match status" value="1"/>
</dbReference>
<dbReference type="GO" id="GO:0003723">
    <property type="term" value="F:RNA binding"/>
    <property type="evidence" value="ECO:0007669"/>
    <property type="project" value="UniProtKB-UniRule"/>
</dbReference>
<dbReference type="Pfam" id="PF00076">
    <property type="entry name" value="RRM_1"/>
    <property type="match status" value="1"/>
</dbReference>
<evidence type="ECO:0000313" key="5">
    <source>
        <dbReference type="Proteomes" id="UP000837801"/>
    </source>
</evidence>
<dbReference type="GO" id="GO:0000398">
    <property type="term" value="P:mRNA splicing, via spliceosome"/>
    <property type="evidence" value="ECO:0007669"/>
    <property type="project" value="TreeGrafter"/>
</dbReference>
<dbReference type="Gene3D" id="3.30.70.330">
    <property type="match status" value="1"/>
</dbReference>
<evidence type="ECO:0000259" key="3">
    <source>
        <dbReference type="PROSITE" id="PS50102"/>
    </source>
</evidence>
<dbReference type="PANTHER" id="PTHR45880">
    <property type="entry name" value="RNA-BINDING MOTIF PROTEIN, X-LINKED 2"/>
    <property type="match status" value="1"/>
</dbReference>
<dbReference type="EMBL" id="CAKXYY010000018">
    <property type="protein sequence ID" value="CAH2354734.1"/>
    <property type="molecule type" value="Genomic_DNA"/>
</dbReference>
<keyword evidence="1 2" id="KW-0694">RNA-binding</keyword>
<evidence type="ECO:0000256" key="1">
    <source>
        <dbReference type="ARBA" id="ARBA00022884"/>
    </source>
</evidence>
<dbReference type="InterPro" id="IPR000504">
    <property type="entry name" value="RRM_dom"/>
</dbReference>
<dbReference type="PANTHER" id="PTHR45880:SF2">
    <property type="entry name" value="GLYCINE-RICH RNA-BINDING PROTEIN 4, MITOCHONDRIAL ISOFORM X1"/>
    <property type="match status" value="1"/>
</dbReference>
<dbReference type="InterPro" id="IPR035979">
    <property type="entry name" value="RBD_domain_sf"/>
</dbReference>
<proteinExistence type="predicted"/>
<dbReference type="SUPFAM" id="SSF54928">
    <property type="entry name" value="RNA-binding domain, RBD"/>
    <property type="match status" value="1"/>
</dbReference>
<sequence length="115" mass="12976">MSSKGSDFPIVLVKNLPYSTSSDSLFNLFSKYGNIHQIRVPDQSSSEPAPAGSCFVIYRNIEAAHQASKRINGINFEGRYLVASIYNVDKAKLSHEDFITRRDELERLKEEYGLS</sequence>
<dbReference type="PROSITE" id="PS50102">
    <property type="entry name" value="RRM"/>
    <property type="match status" value="1"/>
</dbReference>
<name>A0A9P0QTP3_9ASCO</name>
<dbReference type="OrthoDB" id="275748at2759"/>
<feature type="domain" description="RRM" evidence="3">
    <location>
        <begin position="9"/>
        <end position="88"/>
    </location>
</feature>
<gene>
    <name evidence="4" type="ORF">CLIB1423_18S02498</name>
</gene>
<evidence type="ECO:0000313" key="4">
    <source>
        <dbReference type="EMBL" id="CAH2354734.1"/>
    </source>
</evidence>
<dbReference type="InterPro" id="IPR051847">
    <property type="entry name" value="RNA_proc/Spliceosome_comp"/>
</dbReference>
<dbReference type="InterPro" id="IPR012677">
    <property type="entry name" value="Nucleotide-bd_a/b_plait_sf"/>
</dbReference>
<dbReference type="GO" id="GO:0071011">
    <property type="term" value="C:precatalytic spliceosome"/>
    <property type="evidence" value="ECO:0007669"/>
    <property type="project" value="TreeGrafter"/>
</dbReference>
<comment type="caution">
    <text evidence="4">The sequence shown here is derived from an EMBL/GenBank/DDBJ whole genome shotgun (WGS) entry which is preliminary data.</text>
</comment>